<gene>
    <name evidence="2" type="ORF">H0185_14955</name>
</gene>
<keyword evidence="1" id="KW-1133">Transmembrane helix</keyword>
<keyword evidence="1" id="KW-0812">Transmembrane</keyword>
<keyword evidence="1" id="KW-0472">Membrane</keyword>
<evidence type="ECO:0000256" key="1">
    <source>
        <dbReference type="SAM" id="Phobius"/>
    </source>
</evidence>
<dbReference type="EMBL" id="JACWFH010000019">
    <property type="protein sequence ID" value="MBY0098098.1"/>
    <property type="molecule type" value="Genomic_DNA"/>
</dbReference>
<feature type="transmembrane region" description="Helical" evidence="1">
    <location>
        <begin position="20"/>
        <end position="38"/>
    </location>
</feature>
<name>A0ABS7K748_9BACI</name>
<reference evidence="2 3" key="1">
    <citation type="submission" date="2020-07" db="EMBL/GenBank/DDBJ databases">
        <title>Fungal Genomes of the International Space Station.</title>
        <authorList>
            <person name="Seuylemezian A."/>
            <person name="Singh N.K."/>
            <person name="Wood J."/>
            <person name="Venkateswaran K."/>
        </authorList>
    </citation>
    <scope>NUCLEOTIDE SEQUENCE [LARGE SCALE GENOMIC DNA]</scope>
    <source>
        <strain evidence="2 3">PL-B2</strain>
    </source>
</reference>
<evidence type="ECO:0000313" key="3">
    <source>
        <dbReference type="Proteomes" id="UP000769780"/>
    </source>
</evidence>
<dbReference type="Proteomes" id="UP000769780">
    <property type="component" value="Unassembled WGS sequence"/>
</dbReference>
<dbReference type="RefSeq" id="WP_221874320.1">
    <property type="nucleotide sequence ID" value="NZ_JACWFH010000019.1"/>
</dbReference>
<organism evidence="2 3">
    <name type="scientific">Mesobacillus maritimus</name>
    <dbReference type="NCBI Taxonomy" id="1643336"/>
    <lineage>
        <taxon>Bacteria</taxon>
        <taxon>Bacillati</taxon>
        <taxon>Bacillota</taxon>
        <taxon>Bacilli</taxon>
        <taxon>Bacillales</taxon>
        <taxon>Bacillaceae</taxon>
        <taxon>Mesobacillus</taxon>
    </lineage>
</organism>
<protein>
    <recommendedName>
        <fullName evidence="4">Pore-forming protein</fullName>
    </recommendedName>
</protein>
<keyword evidence="3" id="KW-1185">Reference proteome</keyword>
<comment type="caution">
    <text evidence="2">The sequence shown here is derived from an EMBL/GenBank/DDBJ whole genome shotgun (WGS) entry which is preliminary data.</text>
</comment>
<evidence type="ECO:0008006" key="4">
    <source>
        <dbReference type="Google" id="ProtNLM"/>
    </source>
</evidence>
<proteinExistence type="predicted"/>
<evidence type="ECO:0000313" key="2">
    <source>
        <dbReference type="EMBL" id="MBY0098098.1"/>
    </source>
</evidence>
<sequence length="129" mass="15353">MLLFVPLVSITVEDFPKWLQLAQILLAFFIFIALLVEFKFDIDEGYLTYQIMFFHLPIYKKKVHYHDIKSMKFKRIGWAKKCVIIKTEKGFNFRIANFYPSKIYLDLSNFAKENGIPVSKSKDYIILEK</sequence>
<accession>A0ABS7K748</accession>